<gene>
    <name evidence="3" type="ORF">ACFOD4_01160</name>
</gene>
<keyword evidence="2" id="KW-0732">Signal</keyword>
<dbReference type="PIRSF" id="PIRSF017082">
    <property type="entry name" value="YflP"/>
    <property type="match status" value="1"/>
</dbReference>
<organism evidence="3 4">
    <name type="scientific">Teichococcus globiformis</name>
    <dbReference type="NCBI Taxonomy" id="2307229"/>
    <lineage>
        <taxon>Bacteria</taxon>
        <taxon>Pseudomonadati</taxon>
        <taxon>Pseudomonadota</taxon>
        <taxon>Alphaproteobacteria</taxon>
        <taxon>Acetobacterales</taxon>
        <taxon>Roseomonadaceae</taxon>
        <taxon>Roseomonas</taxon>
    </lineage>
</organism>
<evidence type="ECO:0000313" key="4">
    <source>
        <dbReference type="Proteomes" id="UP001595593"/>
    </source>
</evidence>
<name>A0ABV7FWM5_9PROT</name>
<dbReference type="Pfam" id="PF03401">
    <property type="entry name" value="TctC"/>
    <property type="match status" value="1"/>
</dbReference>
<evidence type="ECO:0000256" key="2">
    <source>
        <dbReference type="SAM" id="SignalP"/>
    </source>
</evidence>
<feature type="signal peptide" evidence="2">
    <location>
        <begin position="1"/>
        <end position="28"/>
    </location>
</feature>
<comment type="similarity">
    <text evidence="1">Belongs to the UPF0065 (bug) family.</text>
</comment>
<dbReference type="Gene3D" id="3.40.190.10">
    <property type="entry name" value="Periplasmic binding protein-like II"/>
    <property type="match status" value="1"/>
</dbReference>
<dbReference type="InterPro" id="IPR005064">
    <property type="entry name" value="BUG"/>
</dbReference>
<feature type="chain" id="PRO_5045061780" evidence="2">
    <location>
        <begin position="29"/>
        <end position="330"/>
    </location>
</feature>
<dbReference type="PANTHER" id="PTHR42928:SF5">
    <property type="entry name" value="BLR1237 PROTEIN"/>
    <property type="match status" value="1"/>
</dbReference>
<dbReference type="InterPro" id="IPR042100">
    <property type="entry name" value="Bug_dom1"/>
</dbReference>
<proteinExistence type="inferred from homology"/>
<dbReference type="RefSeq" id="WP_379592741.1">
    <property type="nucleotide sequence ID" value="NZ_JBHRTN010000003.1"/>
</dbReference>
<reference evidence="4" key="1">
    <citation type="journal article" date="2019" name="Int. J. Syst. Evol. Microbiol.">
        <title>The Global Catalogue of Microorganisms (GCM) 10K type strain sequencing project: providing services to taxonomists for standard genome sequencing and annotation.</title>
        <authorList>
            <consortium name="The Broad Institute Genomics Platform"/>
            <consortium name="The Broad Institute Genome Sequencing Center for Infectious Disease"/>
            <person name="Wu L."/>
            <person name="Ma J."/>
        </authorList>
    </citation>
    <scope>NUCLEOTIDE SEQUENCE [LARGE SCALE GENOMIC DNA]</scope>
    <source>
        <strain evidence="4">KCTC 52094</strain>
    </source>
</reference>
<comment type="caution">
    <text evidence="3">The sequence shown here is derived from an EMBL/GenBank/DDBJ whole genome shotgun (WGS) entry which is preliminary data.</text>
</comment>
<dbReference type="PANTHER" id="PTHR42928">
    <property type="entry name" value="TRICARBOXYLATE-BINDING PROTEIN"/>
    <property type="match status" value="1"/>
</dbReference>
<sequence>MKRRTLLGAAALPLGPLPLVPLARPALAQSWPSRPITLSVPFAAGGPTDVMARLLAQRLAVSLGQSVPVENLGGAGGIVGTEKLSRARPDGYTIGLGHMGTHAANPAFYKSLPYNPLTDFEPLCSVGTNPMIAAARPGLAKTVAELRDWVAKNPGQLTLANAGTGSVSFLGGLLFDRVISARSTMVPYRGAAPALQDTMNGVTDAIVDQAVTVIPQARGGTIQALAVAMPQRLPQLPDVPTAAEAGIPDFSIAVWNGAYAPKGTPEPILAKLAEAFSAALDDEALSKQFTEYAVLIPPRAERGREPLRRLMQAEVPRWEKLARDAGVEKQ</sequence>
<dbReference type="Proteomes" id="UP001595593">
    <property type="component" value="Unassembled WGS sequence"/>
</dbReference>
<evidence type="ECO:0000313" key="3">
    <source>
        <dbReference type="EMBL" id="MFC3123653.1"/>
    </source>
</evidence>
<protein>
    <submittedName>
        <fullName evidence="3">Tripartite tricarboxylate transporter substrate-binding protein</fullName>
    </submittedName>
</protein>
<dbReference type="EMBL" id="JBHRTN010000003">
    <property type="protein sequence ID" value="MFC3123653.1"/>
    <property type="molecule type" value="Genomic_DNA"/>
</dbReference>
<accession>A0ABV7FWM5</accession>
<keyword evidence="4" id="KW-1185">Reference proteome</keyword>
<evidence type="ECO:0000256" key="1">
    <source>
        <dbReference type="ARBA" id="ARBA00006987"/>
    </source>
</evidence>
<dbReference type="SUPFAM" id="SSF53850">
    <property type="entry name" value="Periplasmic binding protein-like II"/>
    <property type="match status" value="1"/>
</dbReference>
<dbReference type="Gene3D" id="3.40.190.150">
    <property type="entry name" value="Bordetella uptake gene, domain 1"/>
    <property type="match status" value="1"/>
</dbReference>